<dbReference type="InterPro" id="IPR036390">
    <property type="entry name" value="WH_DNA-bd_sf"/>
</dbReference>
<name>A0A6N2YU83_9FIRM</name>
<sequence>MTFEQLSYFIAIVENDTFFDAACEMNISQSSLSKQIMKLEKELDLTLFDRTTRSATLTQAGEFFYNEAKQLIEHYKLTLENIQIFKSLHENKLHIAVLPIQTQYNLNALFNSFRKENPDIELQITEVEDDRLIEGISKNEYDLIIARETMFDKSQFTTYQLAKDELIAAISSEHKLSQRDKLTFDDIKNENFILMNPYTSIYQLCINKLKENNIDANIIRTARTESIIGSVAINEGISLLPKSNFEVFHQKNINTISLEPQIALSVVLAKHKKTASNIAIKEFIKFVDKIAN</sequence>
<dbReference type="GO" id="GO:0003677">
    <property type="term" value="F:DNA binding"/>
    <property type="evidence" value="ECO:0007669"/>
    <property type="project" value="UniProtKB-KW"/>
</dbReference>
<evidence type="ECO:0000313" key="6">
    <source>
        <dbReference type="EMBL" id="VYT68762.1"/>
    </source>
</evidence>
<evidence type="ECO:0000256" key="3">
    <source>
        <dbReference type="ARBA" id="ARBA00023125"/>
    </source>
</evidence>
<dbReference type="GO" id="GO:0003700">
    <property type="term" value="F:DNA-binding transcription factor activity"/>
    <property type="evidence" value="ECO:0007669"/>
    <property type="project" value="InterPro"/>
</dbReference>
<dbReference type="InterPro" id="IPR005119">
    <property type="entry name" value="LysR_subst-bd"/>
</dbReference>
<dbReference type="Gene3D" id="3.40.190.290">
    <property type="match status" value="1"/>
</dbReference>
<dbReference type="PANTHER" id="PTHR30346">
    <property type="entry name" value="TRANSCRIPTIONAL DUAL REGULATOR HCAR-RELATED"/>
    <property type="match status" value="1"/>
</dbReference>
<dbReference type="InterPro" id="IPR000847">
    <property type="entry name" value="LysR_HTH_N"/>
</dbReference>
<dbReference type="SUPFAM" id="SSF53850">
    <property type="entry name" value="Periplasmic binding protein-like II"/>
    <property type="match status" value="1"/>
</dbReference>
<evidence type="ECO:0000259" key="5">
    <source>
        <dbReference type="PROSITE" id="PS50931"/>
    </source>
</evidence>
<dbReference type="Gene3D" id="1.10.10.10">
    <property type="entry name" value="Winged helix-like DNA-binding domain superfamily/Winged helix DNA-binding domain"/>
    <property type="match status" value="1"/>
</dbReference>
<protein>
    <submittedName>
        <fullName evidence="6">HTH-type transcriptional regulator CynR</fullName>
    </submittedName>
</protein>
<evidence type="ECO:0000256" key="4">
    <source>
        <dbReference type="ARBA" id="ARBA00023163"/>
    </source>
</evidence>
<gene>
    <name evidence="6" type="primary">cynR_1</name>
    <name evidence="6" type="ORF">IBLFYP30_00916</name>
</gene>
<dbReference type="PANTHER" id="PTHR30346:SF28">
    <property type="entry name" value="HTH-TYPE TRANSCRIPTIONAL REGULATOR CYNR"/>
    <property type="match status" value="1"/>
</dbReference>
<dbReference type="Pfam" id="PF03466">
    <property type="entry name" value="LysR_substrate"/>
    <property type="match status" value="1"/>
</dbReference>
<dbReference type="CDD" id="cd05466">
    <property type="entry name" value="PBP2_LTTR_substrate"/>
    <property type="match status" value="1"/>
</dbReference>
<keyword evidence="2" id="KW-0805">Transcription regulation</keyword>
<comment type="similarity">
    <text evidence="1">Belongs to the LysR transcriptional regulatory family.</text>
</comment>
<dbReference type="AlphaFoldDB" id="A0A6N2YU83"/>
<dbReference type="RefSeq" id="WP_024038225.1">
    <property type="nucleotide sequence ID" value="NZ_CACRUE010000006.1"/>
</dbReference>
<accession>A0A6N2YU83</accession>
<dbReference type="InterPro" id="IPR036388">
    <property type="entry name" value="WH-like_DNA-bd_sf"/>
</dbReference>
<evidence type="ECO:0000256" key="1">
    <source>
        <dbReference type="ARBA" id="ARBA00009437"/>
    </source>
</evidence>
<dbReference type="PROSITE" id="PS50931">
    <property type="entry name" value="HTH_LYSR"/>
    <property type="match status" value="1"/>
</dbReference>
<dbReference type="EMBL" id="CACRUE010000006">
    <property type="protein sequence ID" value="VYT68762.1"/>
    <property type="molecule type" value="Genomic_DNA"/>
</dbReference>
<proteinExistence type="inferred from homology"/>
<dbReference type="SUPFAM" id="SSF46785">
    <property type="entry name" value="Winged helix' DNA-binding domain"/>
    <property type="match status" value="1"/>
</dbReference>
<dbReference type="PRINTS" id="PR00039">
    <property type="entry name" value="HTHLYSR"/>
</dbReference>
<dbReference type="GO" id="GO:0032993">
    <property type="term" value="C:protein-DNA complex"/>
    <property type="evidence" value="ECO:0007669"/>
    <property type="project" value="TreeGrafter"/>
</dbReference>
<dbReference type="FunFam" id="1.10.10.10:FF:000001">
    <property type="entry name" value="LysR family transcriptional regulator"/>
    <property type="match status" value="1"/>
</dbReference>
<dbReference type="Pfam" id="PF00126">
    <property type="entry name" value="HTH_1"/>
    <property type="match status" value="1"/>
</dbReference>
<organism evidence="6">
    <name type="scientific">Intestinibacter bartlettii</name>
    <dbReference type="NCBI Taxonomy" id="261299"/>
    <lineage>
        <taxon>Bacteria</taxon>
        <taxon>Bacillati</taxon>
        <taxon>Bacillota</taxon>
        <taxon>Clostridia</taxon>
        <taxon>Peptostreptococcales</taxon>
        <taxon>Peptostreptococcaceae</taxon>
        <taxon>Intestinibacter</taxon>
    </lineage>
</organism>
<feature type="domain" description="HTH lysR-type" evidence="5">
    <location>
        <begin position="1"/>
        <end position="58"/>
    </location>
</feature>
<keyword evidence="4" id="KW-0804">Transcription</keyword>
<keyword evidence="3" id="KW-0238">DNA-binding</keyword>
<reference evidence="6" key="1">
    <citation type="submission" date="2019-11" db="EMBL/GenBank/DDBJ databases">
        <authorList>
            <person name="Feng L."/>
        </authorList>
    </citation>
    <scope>NUCLEOTIDE SEQUENCE</scope>
    <source>
        <strain evidence="6">IbartlettiiLFYP30</strain>
    </source>
</reference>
<evidence type="ECO:0000256" key="2">
    <source>
        <dbReference type="ARBA" id="ARBA00023015"/>
    </source>
</evidence>